<protein>
    <recommendedName>
        <fullName evidence="4">Excinuclease ABC subunit B</fullName>
    </recommendedName>
</protein>
<evidence type="ECO:0000313" key="2">
    <source>
        <dbReference type="EMBL" id="MFD1341110.1"/>
    </source>
</evidence>
<name>A0ABW3ZEG3_9RHOB</name>
<comment type="caution">
    <text evidence="2">The sequence shown here is derived from an EMBL/GenBank/DDBJ whole genome shotgun (WGS) entry which is preliminary data.</text>
</comment>
<reference evidence="3" key="1">
    <citation type="journal article" date="2019" name="Int. J. Syst. Evol. Microbiol.">
        <title>The Global Catalogue of Microorganisms (GCM) 10K type strain sequencing project: providing services to taxonomists for standard genome sequencing and annotation.</title>
        <authorList>
            <consortium name="The Broad Institute Genomics Platform"/>
            <consortium name="The Broad Institute Genome Sequencing Center for Infectious Disease"/>
            <person name="Wu L."/>
            <person name="Ma J."/>
        </authorList>
    </citation>
    <scope>NUCLEOTIDE SEQUENCE [LARGE SCALE GENOMIC DNA]</scope>
    <source>
        <strain evidence="3">CCUG 62953</strain>
    </source>
</reference>
<dbReference type="RefSeq" id="WP_386801170.1">
    <property type="nucleotide sequence ID" value="NZ_JBHTMU010000002.1"/>
</dbReference>
<keyword evidence="3" id="KW-1185">Reference proteome</keyword>
<evidence type="ECO:0000256" key="1">
    <source>
        <dbReference type="SAM" id="SignalP"/>
    </source>
</evidence>
<dbReference type="EMBL" id="JBHTMU010000002">
    <property type="protein sequence ID" value="MFD1341110.1"/>
    <property type="molecule type" value="Genomic_DNA"/>
</dbReference>
<dbReference type="Proteomes" id="UP001597135">
    <property type="component" value="Unassembled WGS sequence"/>
</dbReference>
<sequence>MRPALALLILPLLAACASPMERCVSQATAPLRTAERDLSRLEAILARGYAIRTKEIPTYRPELCRGADGKIRTCFEWDEIEIETIERVDLAQVRRRADDIRARLPALQASADAGAAQCRTLLADTAR</sequence>
<feature type="signal peptide" evidence="1">
    <location>
        <begin position="1"/>
        <end position="17"/>
    </location>
</feature>
<evidence type="ECO:0008006" key="4">
    <source>
        <dbReference type="Google" id="ProtNLM"/>
    </source>
</evidence>
<dbReference type="PROSITE" id="PS51257">
    <property type="entry name" value="PROKAR_LIPOPROTEIN"/>
    <property type="match status" value="1"/>
</dbReference>
<proteinExistence type="predicted"/>
<keyword evidence="1" id="KW-0732">Signal</keyword>
<feature type="chain" id="PRO_5045064373" description="Excinuclease ABC subunit B" evidence="1">
    <location>
        <begin position="18"/>
        <end position="127"/>
    </location>
</feature>
<organism evidence="2 3">
    <name type="scientific">Litorisediminicola beolgyonensis</name>
    <dbReference type="NCBI Taxonomy" id="1173614"/>
    <lineage>
        <taxon>Bacteria</taxon>
        <taxon>Pseudomonadati</taxon>
        <taxon>Pseudomonadota</taxon>
        <taxon>Alphaproteobacteria</taxon>
        <taxon>Rhodobacterales</taxon>
        <taxon>Paracoccaceae</taxon>
        <taxon>Litorisediminicola</taxon>
    </lineage>
</organism>
<evidence type="ECO:0000313" key="3">
    <source>
        <dbReference type="Proteomes" id="UP001597135"/>
    </source>
</evidence>
<gene>
    <name evidence="2" type="ORF">ACFQ4E_01600</name>
</gene>
<accession>A0ABW3ZEG3</accession>